<dbReference type="GO" id="GO:0006814">
    <property type="term" value="P:sodium ion transport"/>
    <property type="evidence" value="ECO:0007669"/>
    <property type="project" value="UniProtKB-KW"/>
</dbReference>
<keyword evidence="5" id="KW-0769">Symport</keyword>
<dbReference type="Gene3D" id="1.20.1730.10">
    <property type="entry name" value="Sodium/glucose cotransporter"/>
    <property type="match status" value="1"/>
</dbReference>
<dbReference type="AlphaFoldDB" id="A0A432XAF8"/>
<evidence type="ECO:0000256" key="10">
    <source>
        <dbReference type="SAM" id="Phobius"/>
    </source>
</evidence>
<dbReference type="PROSITE" id="PS50283">
    <property type="entry name" value="NA_SOLUT_SYMP_3"/>
    <property type="match status" value="1"/>
</dbReference>
<dbReference type="InterPro" id="IPR018212">
    <property type="entry name" value="Na/solute_symporter_CS"/>
</dbReference>
<evidence type="ECO:0000256" key="1">
    <source>
        <dbReference type="ARBA" id="ARBA00004141"/>
    </source>
</evidence>
<dbReference type="OrthoDB" id="9789704at2"/>
<keyword evidence="8" id="KW-0915">Sodium</keyword>
<protein>
    <submittedName>
        <fullName evidence="11">Urea transporter</fullName>
    </submittedName>
</protein>
<dbReference type="Proteomes" id="UP000286976">
    <property type="component" value="Unassembled WGS sequence"/>
</dbReference>
<keyword evidence="4 10" id="KW-0812">Transmembrane</keyword>
<keyword evidence="7 10" id="KW-0472">Membrane</keyword>
<dbReference type="PANTHER" id="PTHR46154:SF4">
    <property type="entry name" value="UREA ACTIVE TRANSPORTER"/>
    <property type="match status" value="1"/>
</dbReference>
<dbReference type="CDD" id="cd11476">
    <property type="entry name" value="SLC5sbd_DUR3"/>
    <property type="match status" value="1"/>
</dbReference>
<evidence type="ECO:0000256" key="8">
    <source>
        <dbReference type="ARBA" id="ARBA00023201"/>
    </source>
</evidence>
<feature type="transmembrane region" description="Helical" evidence="10">
    <location>
        <begin position="268"/>
        <end position="291"/>
    </location>
</feature>
<dbReference type="InterPro" id="IPR001734">
    <property type="entry name" value="Na/solute_symporter"/>
</dbReference>
<feature type="transmembrane region" description="Helical" evidence="10">
    <location>
        <begin position="161"/>
        <end position="180"/>
    </location>
</feature>
<proteinExistence type="inferred from homology"/>
<dbReference type="PANTHER" id="PTHR46154">
    <property type="match status" value="1"/>
</dbReference>
<dbReference type="PROSITE" id="PS00456">
    <property type="entry name" value="NA_SOLUT_SYMP_1"/>
    <property type="match status" value="1"/>
</dbReference>
<dbReference type="EMBL" id="PIPQ01000001">
    <property type="protein sequence ID" value="RUO44402.1"/>
    <property type="molecule type" value="Genomic_DNA"/>
</dbReference>
<comment type="similarity">
    <text evidence="2 9">Belongs to the sodium:solute symporter (SSF) (TC 2.A.21) family.</text>
</comment>
<keyword evidence="12" id="KW-1185">Reference proteome</keyword>
<evidence type="ECO:0000256" key="3">
    <source>
        <dbReference type="ARBA" id="ARBA00022448"/>
    </source>
</evidence>
<dbReference type="RefSeq" id="WP_126756806.1">
    <property type="nucleotide sequence ID" value="NZ_PIPQ01000001.1"/>
</dbReference>
<feature type="transmembrane region" description="Helical" evidence="10">
    <location>
        <begin position="228"/>
        <end position="248"/>
    </location>
</feature>
<evidence type="ECO:0000256" key="7">
    <source>
        <dbReference type="ARBA" id="ARBA00023136"/>
    </source>
</evidence>
<feature type="transmembrane region" description="Helical" evidence="10">
    <location>
        <begin position="187"/>
        <end position="208"/>
    </location>
</feature>
<dbReference type="GO" id="GO:0015204">
    <property type="term" value="F:urea transmembrane transporter activity"/>
    <property type="evidence" value="ECO:0007669"/>
    <property type="project" value="InterPro"/>
</dbReference>
<dbReference type="Pfam" id="PF00474">
    <property type="entry name" value="SSF"/>
    <property type="match status" value="1"/>
</dbReference>
<dbReference type="InterPro" id="IPR038377">
    <property type="entry name" value="Na/Glc_symporter_sf"/>
</dbReference>
<feature type="transmembrane region" description="Helical" evidence="10">
    <location>
        <begin position="47"/>
        <end position="67"/>
    </location>
</feature>
<evidence type="ECO:0000313" key="12">
    <source>
        <dbReference type="Proteomes" id="UP000286976"/>
    </source>
</evidence>
<keyword evidence="8" id="KW-0406">Ion transport</keyword>
<dbReference type="GO" id="GO:0015293">
    <property type="term" value="F:symporter activity"/>
    <property type="evidence" value="ECO:0007669"/>
    <property type="project" value="UniProtKB-KW"/>
</dbReference>
<dbReference type="InterPro" id="IPR031155">
    <property type="entry name" value="DUR"/>
</dbReference>
<keyword evidence="3" id="KW-0813">Transport</keyword>
<dbReference type="GO" id="GO:0016020">
    <property type="term" value="C:membrane"/>
    <property type="evidence" value="ECO:0007669"/>
    <property type="project" value="UniProtKB-SubCell"/>
</dbReference>
<evidence type="ECO:0000256" key="5">
    <source>
        <dbReference type="ARBA" id="ARBA00022847"/>
    </source>
</evidence>
<reference evidence="11 12" key="1">
    <citation type="journal article" date="2011" name="Front. Microbiol.">
        <title>Genomic signatures of strain selection and enhancement in Bacillus atrophaeus var. globigii, a historical biowarfare simulant.</title>
        <authorList>
            <person name="Gibbons H.S."/>
            <person name="Broomall S.M."/>
            <person name="McNew L.A."/>
            <person name="Daligault H."/>
            <person name="Chapman C."/>
            <person name="Bruce D."/>
            <person name="Karavis M."/>
            <person name="Krepps M."/>
            <person name="McGregor P.A."/>
            <person name="Hong C."/>
            <person name="Park K.H."/>
            <person name="Akmal A."/>
            <person name="Feldman A."/>
            <person name="Lin J.S."/>
            <person name="Chang W.E."/>
            <person name="Higgs B.W."/>
            <person name="Demirev P."/>
            <person name="Lindquist J."/>
            <person name="Liem A."/>
            <person name="Fochler E."/>
            <person name="Read T.D."/>
            <person name="Tapia R."/>
            <person name="Johnson S."/>
            <person name="Bishop-Lilly K.A."/>
            <person name="Detter C."/>
            <person name="Han C."/>
            <person name="Sozhamannan S."/>
            <person name="Rosenzweig C.N."/>
            <person name="Skowronski E.W."/>
        </authorList>
    </citation>
    <scope>NUCLEOTIDE SEQUENCE [LARGE SCALE GENOMIC DNA]</scope>
    <source>
        <strain evidence="11 12">AIT1</strain>
    </source>
</reference>
<accession>A0A432XAF8</accession>
<feature type="transmembrane region" description="Helical" evidence="10">
    <location>
        <begin position="373"/>
        <end position="389"/>
    </location>
</feature>
<gene>
    <name evidence="11" type="ORF">CWE15_04300</name>
</gene>
<sequence length="480" mass="52031">MTDVVNQPEFALNSSLGLILVICFGLLWVAFGWYLGRSNKTHEDFALAGRNVGFAFATATAMATWVTSNTTLVAPELTYQFGIWGMVGYSFAALGLILFAPLSARIRQLLPQGYTSGDFIRLRYGPFAWRLFLLISLVYALGWLISLGMAGGILLQALSGLDYHIGMTAILFICVTYTLFGGLKAVIATDFIQALIIIIGIVLVAVLLLEHHGLESVHEQLSSNHPQLLSLLFPAAIMFLFNNIFFGLGEIFHSNVWWSRALAFRKRVAFKAFLLGGVLWLPIPIVAGFIALAAPQLGLFPPSPDMVGPSVAAHVLGSFGALVVFIVVFSALASSLDSLLAATSDLVTRDVYQKHINPTANDKKLLRVSRRSIVLLGLITWLLCLPQIATLGALLNFTGAFVASTIWPIVLGLYNPKLSGRWAAAAMGLGTITGLAMYFLVGFYVAALTACLVSGLCSWLGIYLSNTNFDWATLNEEEQP</sequence>
<feature type="transmembrane region" description="Helical" evidence="10">
    <location>
        <begin position="79"/>
        <end position="100"/>
    </location>
</feature>
<keyword evidence="8" id="KW-0739">Sodium transport</keyword>
<comment type="caution">
    <text evidence="11">The sequence shown here is derived from an EMBL/GenBank/DDBJ whole genome shotgun (WGS) entry which is preliminary data.</text>
</comment>
<feature type="transmembrane region" description="Helical" evidence="10">
    <location>
        <begin position="16"/>
        <end position="35"/>
    </location>
</feature>
<evidence type="ECO:0000313" key="11">
    <source>
        <dbReference type="EMBL" id="RUO44402.1"/>
    </source>
</evidence>
<organism evidence="11 12">
    <name type="scientific">Aliidiomarina taiwanensis</name>
    <dbReference type="NCBI Taxonomy" id="946228"/>
    <lineage>
        <taxon>Bacteria</taxon>
        <taxon>Pseudomonadati</taxon>
        <taxon>Pseudomonadota</taxon>
        <taxon>Gammaproteobacteria</taxon>
        <taxon>Alteromonadales</taxon>
        <taxon>Idiomarinaceae</taxon>
        <taxon>Aliidiomarina</taxon>
    </lineage>
</organism>
<feature type="transmembrane region" description="Helical" evidence="10">
    <location>
        <begin position="435"/>
        <end position="462"/>
    </location>
</feature>
<evidence type="ECO:0000256" key="6">
    <source>
        <dbReference type="ARBA" id="ARBA00022989"/>
    </source>
</evidence>
<evidence type="ECO:0000256" key="2">
    <source>
        <dbReference type="ARBA" id="ARBA00006434"/>
    </source>
</evidence>
<name>A0A432XAF8_9GAMM</name>
<feature type="transmembrane region" description="Helical" evidence="10">
    <location>
        <begin position="311"/>
        <end position="333"/>
    </location>
</feature>
<comment type="subcellular location">
    <subcellularLocation>
        <location evidence="1">Membrane</location>
        <topology evidence="1">Multi-pass membrane protein</topology>
    </subcellularLocation>
</comment>
<evidence type="ECO:0000256" key="4">
    <source>
        <dbReference type="ARBA" id="ARBA00022692"/>
    </source>
</evidence>
<feature type="transmembrane region" description="Helical" evidence="10">
    <location>
        <begin position="131"/>
        <end position="155"/>
    </location>
</feature>
<evidence type="ECO:0000256" key="9">
    <source>
        <dbReference type="RuleBase" id="RU362091"/>
    </source>
</evidence>
<keyword evidence="6 10" id="KW-1133">Transmembrane helix</keyword>